<feature type="non-terminal residue" evidence="9">
    <location>
        <position position="1"/>
    </location>
</feature>
<evidence type="ECO:0000256" key="7">
    <source>
        <dbReference type="ARBA" id="ARBA00023125"/>
    </source>
</evidence>
<dbReference type="PANTHER" id="PTHR14865:SF2">
    <property type="entry name" value="CST COMPLEX SUBUNIT CTC1"/>
    <property type="match status" value="1"/>
</dbReference>
<dbReference type="Pfam" id="PF15489">
    <property type="entry name" value="CTC1"/>
    <property type="match status" value="1"/>
</dbReference>
<keyword evidence="7" id="KW-0238">DNA-binding</keyword>
<dbReference type="AlphaFoldDB" id="A0AA35R4A2"/>
<keyword evidence="6" id="KW-0779">Telomere</keyword>
<evidence type="ECO:0000256" key="1">
    <source>
        <dbReference type="ARBA" id="ARBA00004123"/>
    </source>
</evidence>
<name>A0AA35R4A2_GEOBA</name>
<reference evidence="9" key="1">
    <citation type="submission" date="2023-03" db="EMBL/GenBank/DDBJ databases">
        <authorList>
            <person name="Steffen K."/>
            <person name="Cardenas P."/>
        </authorList>
    </citation>
    <scope>NUCLEOTIDE SEQUENCE</scope>
</reference>
<gene>
    <name evidence="9" type="ORF">GBAR_LOCUS3715</name>
</gene>
<keyword evidence="8" id="KW-0539">Nucleus</keyword>
<dbReference type="Proteomes" id="UP001174909">
    <property type="component" value="Unassembled WGS sequence"/>
</dbReference>
<feature type="non-terminal residue" evidence="9">
    <location>
        <position position="131"/>
    </location>
</feature>
<keyword evidence="5" id="KW-0158">Chromosome</keyword>
<keyword evidence="10" id="KW-1185">Reference proteome</keyword>
<protein>
    <recommendedName>
        <fullName evidence="4">CST complex subunit CTC1</fullName>
    </recommendedName>
</protein>
<evidence type="ECO:0000256" key="8">
    <source>
        <dbReference type="ARBA" id="ARBA00023242"/>
    </source>
</evidence>
<dbReference type="GO" id="GO:0003697">
    <property type="term" value="F:single-stranded DNA binding"/>
    <property type="evidence" value="ECO:0007669"/>
    <property type="project" value="InterPro"/>
</dbReference>
<organism evidence="9 10">
    <name type="scientific">Geodia barretti</name>
    <name type="common">Barrett's horny sponge</name>
    <dbReference type="NCBI Taxonomy" id="519541"/>
    <lineage>
        <taxon>Eukaryota</taxon>
        <taxon>Metazoa</taxon>
        <taxon>Porifera</taxon>
        <taxon>Demospongiae</taxon>
        <taxon>Heteroscleromorpha</taxon>
        <taxon>Tetractinellida</taxon>
        <taxon>Astrophorina</taxon>
        <taxon>Geodiidae</taxon>
        <taxon>Geodia</taxon>
    </lineage>
</organism>
<dbReference type="EMBL" id="CASHTH010000529">
    <property type="protein sequence ID" value="CAI8003648.1"/>
    <property type="molecule type" value="Genomic_DNA"/>
</dbReference>
<evidence type="ECO:0000256" key="3">
    <source>
        <dbReference type="ARBA" id="ARBA00006332"/>
    </source>
</evidence>
<evidence type="ECO:0000256" key="4">
    <source>
        <dbReference type="ARBA" id="ARBA00016175"/>
    </source>
</evidence>
<evidence type="ECO:0000313" key="9">
    <source>
        <dbReference type="EMBL" id="CAI8003648.1"/>
    </source>
</evidence>
<evidence type="ECO:0000256" key="6">
    <source>
        <dbReference type="ARBA" id="ARBA00022895"/>
    </source>
</evidence>
<accession>A0AA35R4A2</accession>
<dbReference type="GO" id="GO:0045740">
    <property type="term" value="P:positive regulation of DNA replication"/>
    <property type="evidence" value="ECO:0007669"/>
    <property type="project" value="TreeGrafter"/>
</dbReference>
<proteinExistence type="inferred from homology"/>
<comment type="similarity">
    <text evidence="3">Belongs to the CTC1 family.</text>
</comment>
<dbReference type="InterPro" id="IPR042617">
    <property type="entry name" value="CTC1-like"/>
</dbReference>
<dbReference type="GO" id="GO:1990879">
    <property type="term" value="C:CST complex"/>
    <property type="evidence" value="ECO:0007669"/>
    <property type="project" value="TreeGrafter"/>
</dbReference>
<dbReference type="GO" id="GO:0010833">
    <property type="term" value="P:telomere maintenance via telomere lengthening"/>
    <property type="evidence" value="ECO:0007669"/>
    <property type="project" value="TreeGrafter"/>
</dbReference>
<comment type="caution">
    <text evidence="9">The sequence shown here is derived from an EMBL/GenBank/DDBJ whole genome shotgun (WGS) entry which is preliminary data.</text>
</comment>
<dbReference type="PANTHER" id="PTHR14865">
    <property type="entry name" value="CST COMPLEX SUBUNIT CTC1"/>
    <property type="match status" value="1"/>
</dbReference>
<evidence type="ECO:0000256" key="2">
    <source>
        <dbReference type="ARBA" id="ARBA00004574"/>
    </source>
</evidence>
<comment type="subcellular location">
    <subcellularLocation>
        <location evidence="2">Chromosome</location>
        <location evidence="2">Telomere</location>
    </subcellularLocation>
    <subcellularLocation>
        <location evidence="1">Nucleus</location>
    </subcellularLocation>
</comment>
<dbReference type="InterPro" id="IPR029156">
    <property type="entry name" value="CTC1"/>
</dbReference>
<evidence type="ECO:0000313" key="10">
    <source>
        <dbReference type="Proteomes" id="UP001174909"/>
    </source>
</evidence>
<dbReference type="GO" id="GO:0042162">
    <property type="term" value="F:telomeric DNA binding"/>
    <property type="evidence" value="ECO:0007669"/>
    <property type="project" value="TreeGrafter"/>
</dbReference>
<evidence type="ECO:0000256" key="5">
    <source>
        <dbReference type="ARBA" id="ARBA00022454"/>
    </source>
</evidence>
<sequence length="131" mass="14613">VTTADDELVLTSLIRAHSLSRDATLLSYKGVITRCVLPEAGVYELDDSLTLYLTHSNLSNQGRGLREGAEVEVTNAHVLRLSDPLYKKMSGFVCCPVSRIEVVHFSEKETNFKAFLLQNKLAQLLSRFRAT</sequence>